<name>A0A225WN77_9STRA</name>
<evidence type="ECO:0000313" key="1">
    <source>
        <dbReference type="EMBL" id="OWZ18457.1"/>
    </source>
</evidence>
<dbReference type="EMBL" id="NBNE01000584">
    <property type="protein sequence ID" value="OWZ18457.1"/>
    <property type="molecule type" value="Genomic_DNA"/>
</dbReference>
<dbReference type="AlphaFoldDB" id="A0A225WN77"/>
<evidence type="ECO:0000313" key="2">
    <source>
        <dbReference type="Proteomes" id="UP000198211"/>
    </source>
</evidence>
<comment type="caution">
    <text evidence="1">The sequence shown here is derived from an EMBL/GenBank/DDBJ whole genome shotgun (WGS) entry which is preliminary data.</text>
</comment>
<dbReference type="PANTHER" id="PTHR33064">
    <property type="entry name" value="POL PROTEIN"/>
    <property type="match status" value="1"/>
</dbReference>
<dbReference type="OrthoDB" id="117764at2759"/>
<dbReference type="PANTHER" id="PTHR33064:SF37">
    <property type="entry name" value="RIBONUCLEASE H"/>
    <property type="match status" value="1"/>
</dbReference>
<dbReference type="SUPFAM" id="SSF56672">
    <property type="entry name" value="DNA/RNA polymerases"/>
    <property type="match status" value="1"/>
</dbReference>
<gene>
    <name evidence="1" type="ORF">PHMEG_0007442</name>
</gene>
<dbReference type="Gene3D" id="3.10.10.10">
    <property type="entry name" value="HIV Type 1 Reverse Transcriptase, subunit A, domain 1"/>
    <property type="match status" value="1"/>
</dbReference>
<protein>
    <submittedName>
        <fullName evidence="1">Reverse transcriptase</fullName>
    </submittedName>
</protein>
<accession>A0A225WN77</accession>
<dbReference type="STRING" id="4795.A0A225WN77"/>
<dbReference type="GO" id="GO:0003964">
    <property type="term" value="F:RNA-directed DNA polymerase activity"/>
    <property type="evidence" value="ECO:0007669"/>
    <property type="project" value="UniProtKB-KW"/>
</dbReference>
<dbReference type="Gene3D" id="3.30.70.270">
    <property type="match status" value="1"/>
</dbReference>
<sequence>MWEMRSPSLTRAEDLESVLRKASRSDQRPAQRPYRSGFKVPMGILIVVIVKKNGPEELMVYPMPLVTDPLEVLDKYRWYCSLDMASGSWVVPMTDRARLTSAFITPFGMSEWLRIPFRIIYQRLIDNALYGFWKLSLTGGTSDVFNTGDPAKPRPR</sequence>
<dbReference type="Proteomes" id="UP000198211">
    <property type="component" value="Unassembled WGS sequence"/>
</dbReference>
<dbReference type="InterPro" id="IPR043502">
    <property type="entry name" value="DNA/RNA_pol_sf"/>
</dbReference>
<dbReference type="InterPro" id="IPR051320">
    <property type="entry name" value="Viral_Replic_Matur_Polypro"/>
</dbReference>
<keyword evidence="1" id="KW-0808">Transferase</keyword>
<proteinExistence type="predicted"/>
<keyword evidence="1" id="KW-0695">RNA-directed DNA polymerase</keyword>
<keyword evidence="2" id="KW-1185">Reference proteome</keyword>
<reference evidence="2" key="1">
    <citation type="submission" date="2017-03" db="EMBL/GenBank/DDBJ databases">
        <title>Phytopthora megakarya and P. palmivora, two closely related causual agents of cacao black pod achieved similar genome size and gene model numbers by different mechanisms.</title>
        <authorList>
            <person name="Ali S."/>
            <person name="Shao J."/>
            <person name="Larry D.J."/>
            <person name="Kronmiller B."/>
            <person name="Shen D."/>
            <person name="Strem M.D."/>
            <person name="Melnick R.L."/>
            <person name="Guiltinan M.J."/>
            <person name="Tyler B.M."/>
            <person name="Meinhardt L.W."/>
            <person name="Bailey B.A."/>
        </authorList>
    </citation>
    <scope>NUCLEOTIDE SEQUENCE [LARGE SCALE GENOMIC DNA]</scope>
    <source>
        <strain evidence="2">zdho120</strain>
    </source>
</reference>
<organism evidence="1 2">
    <name type="scientific">Phytophthora megakarya</name>
    <dbReference type="NCBI Taxonomy" id="4795"/>
    <lineage>
        <taxon>Eukaryota</taxon>
        <taxon>Sar</taxon>
        <taxon>Stramenopiles</taxon>
        <taxon>Oomycota</taxon>
        <taxon>Peronosporomycetes</taxon>
        <taxon>Peronosporales</taxon>
        <taxon>Peronosporaceae</taxon>
        <taxon>Phytophthora</taxon>
    </lineage>
</organism>
<dbReference type="InterPro" id="IPR043128">
    <property type="entry name" value="Rev_trsase/Diguanyl_cyclase"/>
</dbReference>
<keyword evidence="1" id="KW-0548">Nucleotidyltransferase</keyword>